<evidence type="ECO:0000313" key="2">
    <source>
        <dbReference type="Proteomes" id="UP001165063"/>
    </source>
</evidence>
<proteinExistence type="predicted"/>
<evidence type="ECO:0000313" key="1">
    <source>
        <dbReference type="EMBL" id="GME73539.1"/>
    </source>
</evidence>
<sequence length="97" mass="10322">MFCNTPLGNIGDRLCLALLLSSGTFVLIKFSNVIVVVLVSSSGDCENDCDCGCDCGCDCDCDCVEIMLGFNGSFTVSLECVAWTVFLNPQFGSNDII</sequence>
<dbReference type="Proteomes" id="UP001165063">
    <property type="component" value="Unassembled WGS sequence"/>
</dbReference>
<organism evidence="1 2">
    <name type="scientific">Ambrosiozyma monospora</name>
    <name type="common">Yeast</name>
    <name type="synonym">Endomycopsis monosporus</name>
    <dbReference type="NCBI Taxonomy" id="43982"/>
    <lineage>
        <taxon>Eukaryota</taxon>
        <taxon>Fungi</taxon>
        <taxon>Dikarya</taxon>
        <taxon>Ascomycota</taxon>
        <taxon>Saccharomycotina</taxon>
        <taxon>Pichiomycetes</taxon>
        <taxon>Pichiales</taxon>
        <taxon>Pichiaceae</taxon>
        <taxon>Ambrosiozyma</taxon>
    </lineage>
</organism>
<gene>
    <name evidence="1" type="ORF">Amon01_000936600</name>
</gene>
<name>A0A9W6T163_AMBMO</name>
<keyword evidence="2" id="KW-1185">Reference proteome</keyword>
<accession>A0A9W6T163</accession>
<dbReference type="AlphaFoldDB" id="A0A9W6T163"/>
<reference evidence="1" key="1">
    <citation type="submission" date="2023-04" db="EMBL/GenBank/DDBJ databases">
        <title>Ambrosiozyma monospora NBRC 1965.</title>
        <authorList>
            <person name="Ichikawa N."/>
            <person name="Sato H."/>
            <person name="Tonouchi N."/>
        </authorList>
    </citation>
    <scope>NUCLEOTIDE SEQUENCE</scope>
    <source>
        <strain evidence="1">NBRC 1965</strain>
    </source>
</reference>
<protein>
    <submittedName>
        <fullName evidence="1">Unnamed protein product</fullName>
    </submittedName>
</protein>
<comment type="caution">
    <text evidence="1">The sequence shown here is derived from an EMBL/GenBank/DDBJ whole genome shotgun (WGS) entry which is preliminary data.</text>
</comment>
<dbReference type="EMBL" id="BSXU01010953">
    <property type="protein sequence ID" value="GME73539.1"/>
    <property type="molecule type" value="Genomic_DNA"/>
</dbReference>